<gene>
    <name evidence="7" type="ORF">HMPREF1536_02901</name>
</gene>
<name>A0A0F5JDA0_9BACT</name>
<dbReference type="Gene3D" id="1.10.1740.10">
    <property type="match status" value="1"/>
</dbReference>
<keyword evidence="2" id="KW-0805">Transcription regulation</keyword>
<reference evidence="7 8" key="1">
    <citation type="submission" date="2013-04" db="EMBL/GenBank/DDBJ databases">
        <title>The Genome Sequence of Parabacteroides gordonii DSM 23371.</title>
        <authorList>
            <consortium name="The Broad Institute Genomics Platform"/>
            <person name="Earl A."/>
            <person name="Ward D."/>
            <person name="Feldgarden M."/>
            <person name="Gevers D."/>
            <person name="Martens E."/>
            <person name="Sakamoto M."/>
            <person name="Benno Y."/>
            <person name="Suzuki N."/>
            <person name="Matsunaga N."/>
            <person name="Koshihara K."/>
            <person name="Seki M."/>
            <person name="Komiya H."/>
            <person name="Walker B."/>
            <person name="Young S."/>
            <person name="Zeng Q."/>
            <person name="Gargeya S."/>
            <person name="Fitzgerald M."/>
            <person name="Haas B."/>
            <person name="Abouelleil A."/>
            <person name="Allen A.W."/>
            <person name="Alvarado L."/>
            <person name="Arachchi H.M."/>
            <person name="Berlin A.M."/>
            <person name="Chapman S.B."/>
            <person name="Gainer-Dewar J."/>
            <person name="Goldberg J."/>
            <person name="Griggs A."/>
            <person name="Gujja S."/>
            <person name="Hansen M."/>
            <person name="Howarth C."/>
            <person name="Imamovic A."/>
            <person name="Ireland A."/>
            <person name="Larimer J."/>
            <person name="McCowan C."/>
            <person name="Murphy C."/>
            <person name="Pearson M."/>
            <person name="Poon T.W."/>
            <person name="Priest M."/>
            <person name="Roberts A."/>
            <person name="Saif S."/>
            <person name="Shea T."/>
            <person name="Sisk P."/>
            <person name="Sykes S."/>
            <person name="Wortman J."/>
            <person name="Nusbaum C."/>
            <person name="Birren B."/>
        </authorList>
    </citation>
    <scope>NUCLEOTIDE SEQUENCE [LARGE SCALE GENOMIC DNA]</scope>
    <source>
        <strain evidence="7 8">MS-1</strain>
    </source>
</reference>
<dbReference type="PANTHER" id="PTHR43133:SF46">
    <property type="entry name" value="RNA POLYMERASE SIGMA-70 FACTOR ECF SUBFAMILY"/>
    <property type="match status" value="1"/>
</dbReference>
<proteinExistence type="inferred from homology"/>
<evidence type="ECO:0000256" key="2">
    <source>
        <dbReference type="ARBA" id="ARBA00023015"/>
    </source>
</evidence>
<dbReference type="Pfam" id="PF04542">
    <property type="entry name" value="Sigma70_r2"/>
    <property type="match status" value="1"/>
</dbReference>
<dbReference type="GO" id="GO:0003677">
    <property type="term" value="F:DNA binding"/>
    <property type="evidence" value="ECO:0007669"/>
    <property type="project" value="InterPro"/>
</dbReference>
<dbReference type="PANTHER" id="PTHR43133">
    <property type="entry name" value="RNA POLYMERASE ECF-TYPE SIGMA FACTO"/>
    <property type="match status" value="1"/>
</dbReference>
<dbReference type="InterPro" id="IPR013325">
    <property type="entry name" value="RNA_pol_sigma_r2"/>
</dbReference>
<dbReference type="EMBL" id="AQHW01000015">
    <property type="protein sequence ID" value="KKB55432.1"/>
    <property type="molecule type" value="Genomic_DNA"/>
</dbReference>
<dbReference type="PATRIC" id="fig|1203610.3.peg.2969"/>
<organism evidence="7 8">
    <name type="scientific">Parabacteroides gordonii MS-1 = DSM 23371</name>
    <dbReference type="NCBI Taxonomy" id="1203610"/>
    <lineage>
        <taxon>Bacteria</taxon>
        <taxon>Pseudomonadati</taxon>
        <taxon>Bacteroidota</taxon>
        <taxon>Bacteroidia</taxon>
        <taxon>Bacteroidales</taxon>
        <taxon>Tannerellaceae</taxon>
        <taxon>Parabacteroides</taxon>
    </lineage>
</organism>
<dbReference type="NCBIfam" id="TIGR02937">
    <property type="entry name" value="sigma70-ECF"/>
    <property type="match status" value="1"/>
</dbReference>
<comment type="similarity">
    <text evidence="1">Belongs to the sigma-70 factor family. ECF subfamily.</text>
</comment>
<evidence type="ECO:0000256" key="3">
    <source>
        <dbReference type="ARBA" id="ARBA00023082"/>
    </source>
</evidence>
<dbReference type="InterPro" id="IPR013324">
    <property type="entry name" value="RNA_pol_sigma_r3/r4-like"/>
</dbReference>
<keyword evidence="8" id="KW-1185">Reference proteome</keyword>
<evidence type="ECO:0000259" key="6">
    <source>
        <dbReference type="Pfam" id="PF08281"/>
    </source>
</evidence>
<dbReference type="HOGENOM" id="CLU_047691_4_1_10"/>
<dbReference type="STRING" id="1203610.HMPREF1536_02901"/>
<dbReference type="InterPro" id="IPR007627">
    <property type="entry name" value="RNA_pol_sigma70_r2"/>
</dbReference>
<dbReference type="InterPro" id="IPR039425">
    <property type="entry name" value="RNA_pol_sigma-70-like"/>
</dbReference>
<dbReference type="GO" id="GO:0006352">
    <property type="term" value="P:DNA-templated transcription initiation"/>
    <property type="evidence" value="ECO:0007669"/>
    <property type="project" value="InterPro"/>
</dbReference>
<dbReference type="AlphaFoldDB" id="A0A0F5JDA0"/>
<keyword evidence="4" id="KW-0804">Transcription</keyword>
<dbReference type="SUPFAM" id="SSF88946">
    <property type="entry name" value="Sigma2 domain of RNA polymerase sigma factors"/>
    <property type="match status" value="1"/>
</dbReference>
<dbReference type="InterPro" id="IPR013249">
    <property type="entry name" value="RNA_pol_sigma70_r4_t2"/>
</dbReference>
<feature type="domain" description="RNA polymerase sigma-70 region 2" evidence="5">
    <location>
        <begin position="27"/>
        <end position="89"/>
    </location>
</feature>
<dbReference type="SUPFAM" id="SSF88659">
    <property type="entry name" value="Sigma3 and sigma4 domains of RNA polymerase sigma factors"/>
    <property type="match status" value="1"/>
</dbReference>
<dbReference type="InterPro" id="IPR014284">
    <property type="entry name" value="RNA_pol_sigma-70_dom"/>
</dbReference>
<keyword evidence="3" id="KW-0731">Sigma factor</keyword>
<dbReference type="Proteomes" id="UP000033035">
    <property type="component" value="Unassembled WGS sequence"/>
</dbReference>
<evidence type="ECO:0000313" key="8">
    <source>
        <dbReference type="Proteomes" id="UP000033035"/>
    </source>
</evidence>
<sequence>MHKIGQLSDQQLMEEIISDNFKAFTELYNRYKHTLFQFVIRLSHGDYSMAEDIVQETFIIIWENRKKIVVEFSFQGYLKKISRNLFLKETAKRIQEQLMISQIENVRETENCVENEVELNLLLEEVERIISLLPPARQRVYRLKHIEHLSQKEIASQLGISENTVESHLKQSTKFLTQKLKANRNDLLNGIVLLLYPIFSFLY</sequence>
<accession>A0A0F5JDA0</accession>
<dbReference type="Pfam" id="PF08281">
    <property type="entry name" value="Sigma70_r4_2"/>
    <property type="match status" value="1"/>
</dbReference>
<evidence type="ECO:0000259" key="5">
    <source>
        <dbReference type="Pfam" id="PF04542"/>
    </source>
</evidence>
<evidence type="ECO:0000256" key="4">
    <source>
        <dbReference type="ARBA" id="ARBA00023163"/>
    </source>
</evidence>
<dbReference type="InterPro" id="IPR036388">
    <property type="entry name" value="WH-like_DNA-bd_sf"/>
</dbReference>
<evidence type="ECO:0000313" key="7">
    <source>
        <dbReference type="EMBL" id="KKB55432.1"/>
    </source>
</evidence>
<evidence type="ECO:0000256" key="1">
    <source>
        <dbReference type="ARBA" id="ARBA00010641"/>
    </source>
</evidence>
<comment type="caution">
    <text evidence="7">The sequence shown here is derived from an EMBL/GenBank/DDBJ whole genome shotgun (WGS) entry which is preliminary data.</text>
</comment>
<feature type="domain" description="RNA polymerase sigma factor 70 region 4 type 2" evidence="6">
    <location>
        <begin position="124"/>
        <end position="174"/>
    </location>
</feature>
<protein>
    <submittedName>
        <fullName evidence="7">RNA polymerase sigma-70 factor</fullName>
    </submittedName>
</protein>
<dbReference type="RefSeq" id="WP_028729574.1">
    <property type="nucleotide sequence ID" value="NZ_KE386764.1"/>
</dbReference>
<dbReference type="Gene3D" id="1.10.10.10">
    <property type="entry name" value="Winged helix-like DNA-binding domain superfamily/Winged helix DNA-binding domain"/>
    <property type="match status" value="1"/>
</dbReference>
<dbReference type="GO" id="GO:0016987">
    <property type="term" value="F:sigma factor activity"/>
    <property type="evidence" value="ECO:0007669"/>
    <property type="project" value="UniProtKB-KW"/>
</dbReference>